<dbReference type="Proteomes" id="UP000821866">
    <property type="component" value="Unassembled WGS sequence"/>
</dbReference>
<reference evidence="1" key="1">
    <citation type="journal article" date="2020" name="Cell">
        <title>Large-Scale Comparative Analyses of Tick Genomes Elucidate Their Genetic Diversity and Vector Capacities.</title>
        <authorList>
            <consortium name="Tick Genome and Microbiome Consortium (TIGMIC)"/>
            <person name="Jia N."/>
            <person name="Wang J."/>
            <person name="Shi W."/>
            <person name="Du L."/>
            <person name="Sun Y."/>
            <person name="Zhan W."/>
            <person name="Jiang J.F."/>
            <person name="Wang Q."/>
            <person name="Zhang B."/>
            <person name="Ji P."/>
            <person name="Bell-Sakyi L."/>
            <person name="Cui X.M."/>
            <person name="Yuan T.T."/>
            <person name="Jiang B.G."/>
            <person name="Yang W.F."/>
            <person name="Lam T.T."/>
            <person name="Chang Q.C."/>
            <person name="Ding S.J."/>
            <person name="Wang X.J."/>
            <person name="Zhu J.G."/>
            <person name="Ruan X.D."/>
            <person name="Zhao L."/>
            <person name="Wei J.T."/>
            <person name="Ye R.Z."/>
            <person name="Que T.C."/>
            <person name="Du C.H."/>
            <person name="Zhou Y.H."/>
            <person name="Cheng J.X."/>
            <person name="Dai P.F."/>
            <person name="Guo W.B."/>
            <person name="Han X.H."/>
            <person name="Huang E.J."/>
            <person name="Li L.F."/>
            <person name="Wei W."/>
            <person name="Gao Y.C."/>
            <person name="Liu J.Z."/>
            <person name="Shao H.Z."/>
            <person name="Wang X."/>
            <person name="Wang C.C."/>
            <person name="Yang T.C."/>
            <person name="Huo Q.B."/>
            <person name="Li W."/>
            <person name="Chen H.Y."/>
            <person name="Chen S.E."/>
            <person name="Zhou L.G."/>
            <person name="Ni X.B."/>
            <person name="Tian J.H."/>
            <person name="Sheng Y."/>
            <person name="Liu T."/>
            <person name="Pan Y.S."/>
            <person name="Xia L.Y."/>
            <person name="Li J."/>
            <person name="Zhao F."/>
            <person name="Cao W.C."/>
        </authorList>
    </citation>
    <scope>NUCLEOTIDE SEQUENCE</scope>
    <source>
        <strain evidence="1">Rmic-2018</strain>
    </source>
</reference>
<proteinExistence type="predicted"/>
<dbReference type="EMBL" id="JABSTU010000007">
    <property type="protein sequence ID" value="KAH8026657.1"/>
    <property type="molecule type" value="Genomic_DNA"/>
</dbReference>
<protein>
    <recommendedName>
        <fullName evidence="3">Tick transposon</fullName>
    </recommendedName>
</protein>
<dbReference type="GO" id="GO:0003676">
    <property type="term" value="F:nucleic acid binding"/>
    <property type="evidence" value="ECO:0007669"/>
    <property type="project" value="InterPro"/>
</dbReference>
<evidence type="ECO:0000313" key="2">
    <source>
        <dbReference type="Proteomes" id="UP000821866"/>
    </source>
</evidence>
<evidence type="ECO:0000313" key="1">
    <source>
        <dbReference type="EMBL" id="KAH8026657.1"/>
    </source>
</evidence>
<dbReference type="InterPro" id="IPR012337">
    <property type="entry name" value="RNaseH-like_sf"/>
</dbReference>
<dbReference type="AlphaFoldDB" id="A0A9J6DXN1"/>
<dbReference type="InterPro" id="IPR036397">
    <property type="entry name" value="RNaseH_sf"/>
</dbReference>
<keyword evidence="2" id="KW-1185">Reference proteome</keyword>
<dbReference type="Gene3D" id="3.30.420.10">
    <property type="entry name" value="Ribonuclease H-like superfamily/Ribonuclease H"/>
    <property type="match status" value="1"/>
</dbReference>
<comment type="caution">
    <text evidence="1">The sequence shown here is derived from an EMBL/GenBank/DDBJ whole genome shotgun (WGS) entry which is preliminary data.</text>
</comment>
<accession>A0A9J6DXN1</accession>
<gene>
    <name evidence="1" type="ORF">HPB51_023675</name>
</gene>
<sequence>MRYEEAWSPIPIRVAVHMQLKPLPRNMNPQRHPGRRKARADYYIRRYKNREDVLYVDAAVGPLEGTAMAAAMTEDGRISISASVKTARPDVAVGVALALAVVHAAADSTITDICTDSQSAYRYFRRGIAPKTVSRILSNIPSLLHAVTITCVPGHECIPGNERVHAHVRGLSIRTLGDRSPESVRKPQEGIRTYHEITRYYRNGRRDFSAPHFSLTPNQSSVWRQLQTKSLISPYLAHLFYPSLHQPHCTTCGTPQADLFHCLWNCPKPMAVDHIPNPSLSLWEPALRVTGSDDQLWLVHRACLEISARRLPDV</sequence>
<organism evidence="1 2">
    <name type="scientific">Rhipicephalus microplus</name>
    <name type="common">Cattle tick</name>
    <name type="synonym">Boophilus microplus</name>
    <dbReference type="NCBI Taxonomy" id="6941"/>
    <lineage>
        <taxon>Eukaryota</taxon>
        <taxon>Metazoa</taxon>
        <taxon>Ecdysozoa</taxon>
        <taxon>Arthropoda</taxon>
        <taxon>Chelicerata</taxon>
        <taxon>Arachnida</taxon>
        <taxon>Acari</taxon>
        <taxon>Parasitiformes</taxon>
        <taxon>Ixodida</taxon>
        <taxon>Ixodoidea</taxon>
        <taxon>Ixodidae</taxon>
        <taxon>Rhipicephalinae</taxon>
        <taxon>Rhipicephalus</taxon>
        <taxon>Boophilus</taxon>
    </lineage>
</organism>
<evidence type="ECO:0008006" key="3">
    <source>
        <dbReference type="Google" id="ProtNLM"/>
    </source>
</evidence>
<name>A0A9J6DXN1_RHIMP</name>
<dbReference type="SUPFAM" id="SSF53098">
    <property type="entry name" value="Ribonuclease H-like"/>
    <property type="match status" value="1"/>
</dbReference>
<reference evidence="1" key="2">
    <citation type="submission" date="2021-09" db="EMBL/GenBank/DDBJ databases">
        <authorList>
            <person name="Jia N."/>
            <person name="Wang J."/>
            <person name="Shi W."/>
            <person name="Du L."/>
            <person name="Sun Y."/>
            <person name="Zhan W."/>
            <person name="Jiang J."/>
            <person name="Wang Q."/>
            <person name="Zhang B."/>
            <person name="Ji P."/>
            <person name="Sakyi L.B."/>
            <person name="Cui X."/>
            <person name="Yuan T."/>
            <person name="Jiang B."/>
            <person name="Yang W."/>
            <person name="Lam T.T.-Y."/>
            <person name="Chang Q."/>
            <person name="Ding S."/>
            <person name="Wang X."/>
            <person name="Zhu J."/>
            <person name="Ruan X."/>
            <person name="Zhao L."/>
            <person name="Wei J."/>
            <person name="Que T."/>
            <person name="Du C."/>
            <person name="Cheng J."/>
            <person name="Dai P."/>
            <person name="Han X."/>
            <person name="Huang E."/>
            <person name="Gao Y."/>
            <person name="Liu J."/>
            <person name="Shao H."/>
            <person name="Ye R."/>
            <person name="Li L."/>
            <person name="Wei W."/>
            <person name="Wang X."/>
            <person name="Wang C."/>
            <person name="Huo Q."/>
            <person name="Li W."/>
            <person name="Guo W."/>
            <person name="Chen H."/>
            <person name="Chen S."/>
            <person name="Zhou L."/>
            <person name="Zhou L."/>
            <person name="Ni X."/>
            <person name="Tian J."/>
            <person name="Zhou Y."/>
            <person name="Sheng Y."/>
            <person name="Liu T."/>
            <person name="Pan Y."/>
            <person name="Xia L."/>
            <person name="Li J."/>
            <person name="Zhao F."/>
            <person name="Cao W."/>
        </authorList>
    </citation>
    <scope>NUCLEOTIDE SEQUENCE</scope>
    <source>
        <strain evidence="1">Rmic-2018</strain>
        <tissue evidence="1">Larvae</tissue>
    </source>
</reference>